<dbReference type="InterPro" id="IPR027417">
    <property type="entry name" value="P-loop_NTPase"/>
</dbReference>
<evidence type="ECO:0000256" key="1">
    <source>
        <dbReference type="SAM" id="MobiDB-lite"/>
    </source>
</evidence>
<dbReference type="Proteomes" id="UP000019678">
    <property type="component" value="Unassembled WGS sequence"/>
</dbReference>
<comment type="caution">
    <text evidence="3">The sequence shown here is derived from an EMBL/GenBank/DDBJ whole genome shotgun (WGS) entry which is preliminary data.</text>
</comment>
<feature type="region of interest" description="Disordered" evidence="1">
    <location>
        <begin position="28"/>
        <end position="52"/>
    </location>
</feature>
<dbReference type="InterPro" id="IPR035897">
    <property type="entry name" value="Toll_tir_struct_dom_sf"/>
</dbReference>
<dbReference type="PANTHER" id="PTHR47691:SF3">
    <property type="entry name" value="HTH-TYPE TRANSCRIPTIONAL REGULATOR RV0890C-RELATED"/>
    <property type="match status" value="1"/>
</dbReference>
<protein>
    <recommendedName>
        <fullName evidence="2">TIR domain-containing protein</fullName>
    </recommendedName>
</protein>
<dbReference type="eggNOG" id="COG1403">
    <property type="taxonomic scope" value="Bacteria"/>
</dbReference>
<feature type="region of interest" description="Disordered" evidence="1">
    <location>
        <begin position="674"/>
        <end position="755"/>
    </location>
</feature>
<dbReference type="SUPFAM" id="SSF52200">
    <property type="entry name" value="Toll/Interleukin receptor TIR domain"/>
    <property type="match status" value="1"/>
</dbReference>
<evidence type="ECO:0000313" key="4">
    <source>
        <dbReference type="Proteomes" id="UP000019678"/>
    </source>
</evidence>
<evidence type="ECO:0000259" key="2">
    <source>
        <dbReference type="PROSITE" id="PS50104"/>
    </source>
</evidence>
<dbReference type="PRINTS" id="PR00364">
    <property type="entry name" value="DISEASERSIST"/>
</dbReference>
<dbReference type="GO" id="GO:0043531">
    <property type="term" value="F:ADP binding"/>
    <property type="evidence" value="ECO:0007669"/>
    <property type="project" value="InterPro"/>
</dbReference>
<feature type="compositionally biased region" description="Basic residues" evidence="1">
    <location>
        <begin position="686"/>
        <end position="702"/>
    </location>
</feature>
<reference evidence="3 4" key="1">
    <citation type="submission" date="2013-05" db="EMBL/GenBank/DDBJ databases">
        <title>Genome assembly of Chondromyces apiculatus DSM 436.</title>
        <authorList>
            <person name="Sharma G."/>
            <person name="Khatri I."/>
            <person name="Kaur C."/>
            <person name="Mayilraj S."/>
            <person name="Subramanian S."/>
        </authorList>
    </citation>
    <scope>NUCLEOTIDE SEQUENCE [LARGE SCALE GENOMIC DNA]</scope>
    <source>
        <strain evidence="3 4">DSM 436</strain>
    </source>
</reference>
<sequence length="755" mass="82537">MIPVAPAKEPPSFERLVRQKGLAAIDELVGREPRRRRPGPPRNQEGVYSREEDIPSEVFPPFWRDALPDMLERYERRCAYLALYIEHATGNPTVDHVLPRSRAWEHIYEWANYRLCAGAINAKKGALLTLVDPFEVAPGWFALEFVGFQVVRGPAAPSAHLARIDVTLPVLNTRDCCKAREEYVRNAWDLLPPEQLSAQAPCTHHLDEMSTPLRVVISYAEQDEAFLRELEKHLGPLKRQGVIDTWTKLRLLAGEELEKETRSRLEQAQVVILLVSVDLLASDFCYDAELGRALERRQAGHAAVIPILVRNCSIEDTPLHDLLVLPRGGGTVARASSSDDAWTEVVKEIKEAIRSFTAQRTEHQESPGAPFVPEHNLPSERACFGRLPILADLSRSLLTPSPARILLLGSGGIGKTTLSLAALHHPDVAARYGPRRYFVRLDAAHDAEAVAAAISAALRLTPGPEHRARALNELGREPALLVLDNLETAWENDAKGVEAFLDALGVLRGVSVMASIRGAGRPGGLAWQPVLRIQPLEDTDAQDIFCAIAGDEHRHDPRLGPLLAKMHGVPLAITLLAHAAQGNDLTNLANEWEQRRTELLDRSAGMPDRERSWAASLELSLASRRMTTHARRLASLLGVLPDGSPGGPPGIVAGCWTGRSARAGAPRARLFRESAPAHAGACARVHGARPRSRSPRRIRRSGSGHGPLPGAGTRRGAESRWRRRTGGHCAAGVRSGQRGCDDPARPDNSGACALD</sequence>
<keyword evidence="4" id="KW-1185">Reference proteome</keyword>
<dbReference type="SUPFAM" id="SSF52540">
    <property type="entry name" value="P-loop containing nucleoside triphosphate hydrolases"/>
    <property type="match status" value="1"/>
</dbReference>
<dbReference type="Gene3D" id="3.40.50.300">
    <property type="entry name" value="P-loop containing nucleotide triphosphate hydrolases"/>
    <property type="match status" value="1"/>
</dbReference>
<proteinExistence type="predicted"/>
<dbReference type="AlphaFoldDB" id="A0A017T0J5"/>
<dbReference type="eggNOG" id="COG0457">
    <property type="taxonomic scope" value="Bacteria"/>
</dbReference>
<dbReference type="PANTHER" id="PTHR47691">
    <property type="entry name" value="REGULATOR-RELATED"/>
    <property type="match status" value="1"/>
</dbReference>
<dbReference type="PROSITE" id="PS50104">
    <property type="entry name" value="TIR"/>
    <property type="match status" value="1"/>
</dbReference>
<dbReference type="STRING" id="1192034.CAP_7515"/>
<feature type="domain" description="TIR" evidence="2">
    <location>
        <begin position="211"/>
        <end position="353"/>
    </location>
</feature>
<dbReference type="OrthoDB" id="5479143at2"/>
<name>A0A017T0J5_9BACT</name>
<accession>A0A017T0J5</accession>
<dbReference type="SMART" id="SM00255">
    <property type="entry name" value="TIR"/>
    <property type="match status" value="1"/>
</dbReference>
<dbReference type="Gene3D" id="3.40.50.10140">
    <property type="entry name" value="Toll/interleukin-1 receptor homology (TIR) domain"/>
    <property type="match status" value="1"/>
</dbReference>
<dbReference type="EMBL" id="ASRX01000067">
    <property type="protein sequence ID" value="EYF02036.1"/>
    <property type="molecule type" value="Genomic_DNA"/>
</dbReference>
<organism evidence="3 4">
    <name type="scientific">Chondromyces apiculatus DSM 436</name>
    <dbReference type="NCBI Taxonomy" id="1192034"/>
    <lineage>
        <taxon>Bacteria</taxon>
        <taxon>Pseudomonadati</taxon>
        <taxon>Myxococcota</taxon>
        <taxon>Polyangia</taxon>
        <taxon>Polyangiales</taxon>
        <taxon>Polyangiaceae</taxon>
        <taxon>Chondromyces</taxon>
    </lineage>
</organism>
<gene>
    <name evidence="3" type="ORF">CAP_7515</name>
</gene>
<dbReference type="Pfam" id="PF13676">
    <property type="entry name" value="TIR_2"/>
    <property type="match status" value="1"/>
</dbReference>
<evidence type="ECO:0000313" key="3">
    <source>
        <dbReference type="EMBL" id="EYF02036.1"/>
    </source>
</evidence>
<dbReference type="GO" id="GO:0007165">
    <property type="term" value="P:signal transduction"/>
    <property type="evidence" value="ECO:0007669"/>
    <property type="project" value="InterPro"/>
</dbReference>
<dbReference type="InterPro" id="IPR000157">
    <property type="entry name" value="TIR_dom"/>
</dbReference>